<organism evidence="2 3">
    <name type="scientific">Mycobacterium paraense</name>
    <dbReference type="NCBI Taxonomy" id="767916"/>
    <lineage>
        <taxon>Bacteria</taxon>
        <taxon>Bacillati</taxon>
        <taxon>Actinomycetota</taxon>
        <taxon>Actinomycetes</taxon>
        <taxon>Mycobacteriales</taxon>
        <taxon>Mycobacteriaceae</taxon>
        <taxon>Mycobacterium</taxon>
        <taxon>Mycobacterium simiae complex</taxon>
    </lineage>
</organism>
<dbReference type="PROSITE" id="PS50943">
    <property type="entry name" value="HTH_CROC1"/>
    <property type="match status" value="1"/>
</dbReference>
<sequence length="132" mass="14498">MHRRIAAAVKYSRRGLSAQQLADITTLLGYPISRSLIANYESGRKRSLDVTELLVLAHALDVPVLALVFPGPPDSRIEVVPGQMMSTVEAILRHADDHRFRTQIRAMVTELDMLITTAMGGRGQLTADTESS</sequence>
<dbReference type="Gene3D" id="1.10.260.40">
    <property type="entry name" value="lambda repressor-like DNA-binding domains"/>
    <property type="match status" value="1"/>
</dbReference>
<reference evidence="2 3" key="1">
    <citation type="journal article" date="2015" name="Emerg. Microbes Infect.">
        <title>Characterization of 17 strains belonging to the Mycobacterium simiae complex and description of Mycobacterium paraense sp. nov.</title>
        <authorList>
            <person name="Fusco da Costa A.R."/>
            <person name="Fedrizzi T."/>
            <person name="Lopes M.L."/>
            <person name="Pecorari M."/>
            <person name="Oliveira da Costa W.L."/>
            <person name="Giacobazzi E."/>
            <person name="da Costa Bahia J.R."/>
            <person name="De Sanctis V."/>
            <person name="Batista Lima K.V."/>
            <person name="Bertorelli R."/>
            <person name="Grottola A."/>
            <person name="Fabio A."/>
            <person name="Mariottini A."/>
            <person name="Ferretti P."/>
            <person name="Di Leva F."/>
            <person name="Fregni Serpini G."/>
            <person name="Tagliazucchi S."/>
            <person name="Rumpianesi F."/>
            <person name="Jousson O."/>
            <person name="Segata N."/>
            <person name="Tortoli E."/>
        </authorList>
    </citation>
    <scope>NUCLEOTIDE SEQUENCE [LARGE SCALE GENOMIC DNA]</scope>
    <source>
        <strain evidence="2 3">FI-07156</strain>
    </source>
</reference>
<dbReference type="SUPFAM" id="SSF47413">
    <property type="entry name" value="lambda repressor-like DNA-binding domains"/>
    <property type="match status" value="1"/>
</dbReference>
<dbReference type="EMBL" id="LQPK01000005">
    <property type="protein sequence ID" value="ORW33233.1"/>
    <property type="molecule type" value="Genomic_DNA"/>
</dbReference>
<proteinExistence type="predicted"/>
<evidence type="ECO:0000313" key="3">
    <source>
        <dbReference type="Proteomes" id="UP000193801"/>
    </source>
</evidence>
<comment type="caution">
    <text evidence="2">The sequence shown here is derived from an EMBL/GenBank/DDBJ whole genome shotgun (WGS) entry which is preliminary data.</text>
</comment>
<dbReference type="InterPro" id="IPR010982">
    <property type="entry name" value="Lambda_DNA-bd_dom_sf"/>
</dbReference>
<dbReference type="Pfam" id="PF01381">
    <property type="entry name" value="HTH_3"/>
    <property type="match status" value="1"/>
</dbReference>
<dbReference type="Proteomes" id="UP000193801">
    <property type="component" value="Unassembled WGS sequence"/>
</dbReference>
<name>A0ABX3VS82_9MYCO</name>
<dbReference type="CDD" id="cd00093">
    <property type="entry name" value="HTH_XRE"/>
    <property type="match status" value="1"/>
</dbReference>
<protein>
    <recommendedName>
        <fullName evidence="1">HTH cro/C1-type domain-containing protein</fullName>
    </recommendedName>
</protein>
<feature type="domain" description="HTH cro/C1-type" evidence="1">
    <location>
        <begin position="13"/>
        <end position="67"/>
    </location>
</feature>
<accession>A0ABX3VS82</accession>
<dbReference type="InterPro" id="IPR001387">
    <property type="entry name" value="Cro/C1-type_HTH"/>
</dbReference>
<gene>
    <name evidence="2" type="ORF">AWB91_08890</name>
</gene>
<evidence type="ECO:0000313" key="2">
    <source>
        <dbReference type="EMBL" id="ORW33233.1"/>
    </source>
</evidence>
<keyword evidence="3" id="KW-1185">Reference proteome</keyword>
<evidence type="ECO:0000259" key="1">
    <source>
        <dbReference type="PROSITE" id="PS50943"/>
    </source>
</evidence>